<dbReference type="EMBL" id="JAZEIP010000001">
    <property type="protein sequence ID" value="MEE4038499.1"/>
    <property type="molecule type" value="Genomic_DNA"/>
</dbReference>
<sequence length="86" mass="10050">MDSETVKAELQSLSKEYFGHPLRADSFKRSLKNFANENGIDIFTFLSKVIERFGLVNENTELWNWDWDVKTVDDAIDHIIKNTQTQ</sequence>
<keyword evidence="5" id="KW-1185">Reference proteome</keyword>
<evidence type="ECO:0000313" key="1">
    <source>
        <dbReference type="EMBL" id="MEE4038499.1"/>
    </source>
</evidence>
<dbReference type="EMBL" id="LT855380">
    <property type="protein sequence ID" value="SMS11532.1"/>
    <property type="molecule type" value="Genomic_DNA"/>
</dbReference>
<dbReference type="Proteomes" id="UP001343600">
    <property type="component" value="Unassembled WGS sequence"/>
</dbReference>
<dbReference type="Proteomes" id="UP000196842">
    <property type="component" value="Chromosome I"/>
</dbReference>
<evidence type="ECO:0000313" key="4">
    <source>
        <dbReference type="Proteomes" id="UP000196842"/>
    </source>
</evidence>
<dbReference type="GeneID" id="47765598"/>
<accession>A0A1Y6JRU3</accession>
<protein>
    <submittedName>
        <fullName evidence="2">Uncharacterized protein</fullName>
    </submittedName>
</protein>
<proteinExistence type="predicted"/>
<dbReference type="AlphaFoldDB" id="A0A1Y6JRU3"/>
<gene>
    <name evidence="2" type="ORF">CFBP1590__3946</name>
    <name evidence="3" type="ORF">EZZ81_19895</name>
    <name evidence="1" type="ORF">V2I87_00185</name>
</gene>
<dbReference type="Proteomes" id="UP001163644">
    <property type="component" value="Chromosome"/>
</dbReference>
<evidence type="ECO:0000313" key="3">
    <source>
        <dbReference type="EMBL" id="UZA70370.1"/>
    </source>
</evidence>
<dbReference type="RefSeq" id="WP_029241664.1">
    <property type="nucleotide sequence ID" value="NZ_CP036495.1"/>
</dbReference>
<reference evidence="1 5" key="3">
    <citation type="submission" date="2024-01" db="EMBL/GenBank/DDBJ databases">
        <title>Characterization of Pseudomonas viridiflava in Georgia, USA.</title>
        <authorList>
            <person name="Zhao M."/>
            <person name="Dutta B."/>
        </authorList>
    </citation>
    <scope>NUCLEOTIDE SEQUENCE [LARGE SCALE GENOMIC DNA]</scope>
    <source>
        <strain evidence="1 5">21GA0539</strain>
    </source>
</reference>
<reference evidence="3" key="2">
    <citation type="submission" date="2019-02" db="EMBL/GenBank/DDBJ databases">
        <authorList>
            <person name="Lutz S."/>
            <person name="Schori C."/>
            <person name="Ahrens C.H."/>
            <person name="Gueguen E."/>
        </authorList>
    </citation>
    <scope>NUCLEOTIDE SEQUENCE</scope>
    <source>
        <strain evidence="3">Psy35</strain>
    </source>
</reference>
<reference evidence="2 4" key="1">
    <citation type="submission" date="2017-05" db="EMBL/GenBank/DDBJ databases">
        <authorList>
            <person name="Song R."/>
            <person name="Chenine A.L."/>
            <person name="Ruprecht R.M."/>
        </authorList>
    </citation>
    <scope>NUCLEOTIDE SEQUENCE [LARGE SCALE GENOMIC DNA]</scope>
    <source>
        <strain evidence="2 4">CFBP 1590</strain>
    </source>
</reference>
<organism evidence="2 4">
    <name type="scientific">Pseudomonas viridiflava</name>
    <name type="common">Phytomonas viridiflava</name>
    <dbReference type="NCBI Taxonomy" id="33069"/>
    <lineage>
        <taxon>Bacteria</taxon>
        <taxon>Pseudomonadati</taxon>
        <taxon>Pseudomonadota</taxon>
        <taxon>Gammaproteobacteria</taxon>
        <taxon>Pseudomonadales</taxon>
        <taxon>Pseudomonadaceae</taxon>
        <taxon>Pseudomonas</taxon>
    </lineage>
</organism>
<dbReference type="KEGG" id="pvd:CFBP1590__3946"/>
<evidence type="ECO:0000313" key="2">
    <source>
        <dbReference type="EMBL" id="SMS11532.1"/>
    </source>
</evidence>
<evidence type="ECO:0000313" key="5">
    <source>
        <dbReference type="Proteomes" id="UP001343600"/>
    </source>
</evidence>
<dbReference type="EMBL" id="CP036495">
    <property type="protein sequence ID" value="UZA70370.1"/>
    <property type="molecule type" value="Genomic_DNA"/>
</dbReference>
<name>A0A1Y6JRU3_PSEVI</name>